<organism evidence="3 4">
    <name type="scientific">Daphnia galeata</name>
    <dbReference type="NCBI Taxonomy" id="27404"/>
    <lineage>
        <taxon>Eukaryota</taxon>
        <taxon>Metazoa</taxon>
        <taxon>Ecdysozoa</taxon>
        <taxon>Arthropoda</taxon>
        <taxon>Crustacea</taxon>
        <taxon>Branchiopoda</taxon>
        <taxon>Diplostraca</taxon>
        <taxon>Cladocera</taxon>
        <taxon>Anomopoda</taxon>
        <taxon>Daphniidae</taxon>
        <taxon>Daphnia</taxon>
    </lineage>
</organism>
<protein>
    <submittedName>
        <fullName evidence="3">Uncharacterized protein</fullName>
    </submittedName>
</protein>
<sequence length="275" mass="30270">MKPQNEMRPNINGPPGNHQNIESANDGRTRLNVNTGLLRLFSVINVITYSVCVGLECFSVIHNNCVIQAFHPYVGQGIWGSSVYLVSGLLGIGASYRPTYARLTWVLAFSCLSLLFGFIVSGLSWAGYTDCDFYYPDYDEGLYFDDDCNSQPISQLALMIVNIFAVIISAIVTILVSSPLCCANKSTTENLHRVTSNARVATIDTTTDSDISTGARTVISPTGQIHIFSSHRPEMEIISRLALFAAARRQEEEEERPPRYSIAVAESSDVNEIIT</sequence>
<proteinExistence type="predicted"/>
<keyword evidence="4" id="KW-1185">Reference proteome</keyword>
<evidence type="ECO:0000256" key="1">
    <source>
        <dbReference type="SAM" id="MobiDB-lite"/>
    </source>
</evidence>
<feature type="transmembrane region" description="Helical" evidence="2">
    <location>
        <begin position="153"/>
        <end position="176"/>
    </location>
</feature>
<evidence type="ECO:0000313" key="3">
    <source>
        <dbReference type="EMBL" id="CAH0111127.1"/>
    </source>
</evidence>
<feature type="transmembrane region" description="Helical" evidence="2">
    <location>
        <begin position="37"/>
        <end position="61"/>
    </location>
</feature>
<dbReference type="OrthoDB" id="6364967at2759"/>
<keyword evidence="2" id="KW-1133">Transmembrane helix</keyword>
<gene>
    <name evidence="3" type="ORF">DGAL_LOCUS14738</name>
</gene>
<reference evidence="3" key="1">
    <citation type="submission" date="2021-11" db="EMBL/GenBank/DDBJ databases">
        <authorList>
            <person name="Schell T."/>
        </authorList>
    </citation>
    <scope>NUCLEOTIDE SEQUENCE</scope>
    <source>
        <strain evidence="3">M5</strain>
    </source>
</reference>
<dbReference type="AlphaFoldDB" id="A0A8J2S5N5"/>
<comment type="caution">
    <text evidence="3">The sequence shown here is derived from an EMBL/GenBank/DDBJ whole genome shotgun (WGS) entry which is preliminary data.</text>
</comment>
<evidence type="ECO:0000313" key="4">
    <source>
        <dbReference type="Proteomes" id="UP000789390"/>
    </source>
</evidence>
<accession>A0A8J2S5N5</accession>
<keyword evidence="2" id="KW-0812">Transmembrane</keyword>
<keyword evidence="2" id="KW-0472">Membrane</keyword>
<feature type="region of interest" description="Disordered" evidence="1">
    <location>
        <begin position="1"/>
        <end position="24"/>
    </location>
</feature>
<dbReference type="EMBL" id="CAKKLH010000310">
    <property type="protein sequence ID" value="CAH0111127.1"/>
    <property type="molecule type" value="Genomic_DNA"/>
</dbReference>
<name>A0A8J2S5N5_9CRUS</name>
<dbReference type="Proteomes" id="UP000789390">
    <property type="component" value="Unassembled WGS sequence"/>
</dbReference>
<evidence type="ECO:0000256" key="2">
    <source>
        <dbReference type="SAM" id="Phobius"/>
    </source>
</evidence>
<feature type="transmembrane region" description="Helical" evidence="2">
    <location>
        <begin position="73"/>
        <end position="93"/>
    </location>
</feature>
<feature type="transmembrane region" description="Helical" evidence="2">
    <location>
        <begin position="105"/>
        <end position="128"/>
    </location>
</feature>